<dbReference type="AlphaFoldDB" id="A0A395LYJ1"/>
<dbReference type="CDD" id="cd02440">
    <property type="entry name" value="AdoMet_MTases"/>
    <property type="match status" value="1"/>
</dbReference>
<dbReference type="EMBL" id="PHFL01000062">
    <property type="protein sequence ID" value="RFM23572.1"/>
    <property type="molecule type" value="Genomic_DNA"/>
</dbReference>
<dbReference type="InterPro" id="IPR025714">
    <property type="entry name" value="Methyltranfer_dom"/>
</dbReference>
<accession>A0A395LYJ1</accession>
<comment type="caution">
    <text evidence="3">The sequence shown here is derived from an EMBL/GenBank/DDBJ whole genome shotgun (WGS) entry which is preliminary data.</text>
</comment>
<dbReference type="GO" id="GO:0032259">
    <property type="term" value="P:methylation"/>
    <property type="evidence" value="ECO:0007669"/>
    <property type="project" value="UniProtKB-KW"/>
</dbReference>
<dbReference type="Gene3D" id="3.40.50.150">
    <property type="entry name" value="Vaccinia Virus protein VP39"/>
    <property type="match status" value="1"/>
</dbReference>
<gene>
    <name evidence="3" type="ORF">D0433_10445</name>
</gene>
<proteinExistence type="predicted"/>
<evidence type="ECO:0000313" key="3">
    <source>
        <dbReference type="EMBL" id="RFM23572.1"/>
    </source>
</evidence>
<dbReference type="Pfam" id="PF13847">
    <property type="entry name" value="Methyltransf_31"/>
    <property type="match status" value="1"/>
</dbReference>
<keyword evidence="3" id="KW-0808">Transferase</keyword>
<evidence type="ECO:0000256" key="1">
    <source>
        <dbReference type="SAM" id="Phobius"/>
    </source>
</evidence>
<keyword evidence="1" id="KW-1133">Transmembrane helix</keyword>
<reference evidence="3 4" key="1">
    <citation type="journal article" date="2011" name="ISME J.">
        <title>Community ecology of hot spring cyanobacterial mats: predominant populations and their functional potential.</title>
        <authorList>
            <person name="Klatt C.G."/>
            <person name="Wood J.M."/>
            <person name="Rusch D.B."/>
            <person name="Bateson M.M."/>
            <person name="Hamamura N."/>
            <person name="Heidelberg J.F."/>
            <person name="Grossman A.R."/>
            <person name="Bhaya D."/>
            <person name="Cohan F.M."/>
            <person name="Kuhl M."/>
            <person name="Bryant D.A."/>
            <person name="Ward D.M."/>
        </authorList>
    </citation>
    <scope>NUCLEOTIDE SEQUENCE [LARGE SCALE GENOMIC DNA]</scope>
    <source>
        <strain evidence="3">OS</strain>
    </source>
</reference>
<dbReference type="Proteomes" id="UP000266389">
    <property type="component" value="Unassembled WGS sequence"/>
</dbReference>
<organism evidence="3 4">
    <name type="scientific">Candidatus Thermochlorobacter aerophilus</name>
    <dbReference type="NCBI Taxonomy" id="1868324"/>
    <lineage>
        <taxon>Bacteria</taxon>
        <taxon>Pseudomonadati</taxon>
        <taxon>Chlorobiota</taxon>
        <taxon>Chlorobiia</taxon>
        <taxon>Chlorobiales</taxon>
        <taxon>Candidatus Thermochlorobacteriaceae</taxon>
        <taxon>Candidatus Thermochlorobacter</taxon>
    </lineage>
</organism>
<keyword evidence="3" id="KW-0489">Methyltransferase</keyword>
<protein>
    <submittedName>
        <fullName evidence="3">Class I SAM-dependent methyltransferase</fullName>
    </submittedName>
</protein>
<dbReference type="PANTHER" id="PTHR43861">
    <property type="entry name" value="TRANS-ACONITATE 2-METHYLTRANSFERASE-RELATED"/>
    <property type="match status" value="1"/>
</dbReference>
<evidence type="ECO:0000259" key="2">
    <source>
        <dbReference type="Pfam" id="PF13847"/>
    </source>
</evidence>
<dbReference type="SUPFAM" id="SSF53335">
    <property type="entry name" value="S-adenosyl-L-methionine-dependent methyltransferases"/>
    <property type="match status" value="1"/>
</dbReference>
<sequence>MQYDPIKRSLGTVFNRTPFLRKLFYHLLDLLFLRAWYVHRELKAWARTANDDATILDAGAGFGQYVYFLSRLHPHWKILAVDVKAEQVEDCNRFFQAIGKSNIQFKTADLTTFCEPNTFDLVLSIDVMEHILDDVQVFKNFFASMKAGGLLLISTPSDKGGSDACHDHNHNNAHLHGFIDEHVRDGYNLEDIRQKLASAGFARIEAYYTYGKPGSIAWRLSVKYPIQLLGISQAFFIFLPFYYMVVYPIAFVLNYLDTKMVHSSGTGLLVKAWKN</sequence>
<name>A0A395LYJ1_9BACT</name>
<evidence type="ECO:0000313" key="4">
    <source>
        <dbReference type="Proteomes" id="UP000266389"/>
    </source>
</evidence>
<feature type="transmembrane region" description="Helical" evidence="1">
    <location>
        <begin position="234"/>
        <end position="256"/>
    </location>
</feature>
<dbReference type="InterPro" id="IPR029063">
    <property type="entry name" value="SAM-dependent_MTases_sf"/>
</dbReference>
<dbReference type="GO" id="GO:0008168">
    <property type="term" value="F:methyltransferase activity"/>
    <property type="evidence" value="ECO:0007669"/>
    <property type="project" value="UniProtKB-KW"/>
</dbReference>
<keyword evidence="1" id="KW-0472">Membrane</keyword>
<feature type="domain" description="Methyltransferase" evidence="2">
    <location>
        <begin position="50"/>
        <end position="157"/>
    </location>
</feature>
<keyword evidence="1" id="KW-0812">Transmembrane</keyword>